<feature type="signal peptide" evidence="2">
    <location>
        <begin position="1"/>
        <end position="22"/>
    </location>
</feature>
<accession>U4UU87</accession>
<gene>
    <name evidence="3" type="ORF">D910_11042</name>
</gene>
<proteinExistence type="predicted"/>
<dbReference type="AlphaFoldDB" id="U4UU87"/>
<feature type="region of interest" description="Disordered" evidence="1">
    <location>
        <begin position="92"/>
        <end position="136"/>
    </location>
</feature>
<keyword evidence="2" id="KW-0732">Signal</keyword>
<evidence type="ECO:0000313" key="4">
    <source>
        <dbReference type="Proteomes" id="UP000030742"/>
    </source>
</evidence>
<feature type="chain" id="PRO_5004656414" evidence="2">
    <location>
        <begin position="23"/>
        <end position="136"/>
    </location>
</feature>
<evidence type="ECO:0000313" key="3">
    <source>
        <dbReference type="EMBL" id="ERL93756.1"/>
    </source>
</evidence>
<sequence>MKTFNFAIIFSCFLFVVSDGRGLKSEVKPSLGSVAAQESDKLEFPKKPVLATSLVSDDSRQINSTSHSEAGYTLVSIAFVKDNPCAEYAHKKSRRGCSSQTDEAMESILEGIPGKNQPTLNGKNSGEIDQNLSWTS</sequence>
<dbReference type="EMBL" id="KB632373">
    <property type="protein sequence ID" value="ERL93756.1"/>
    <property type="molecule type" value="Genomic_DNA"/>
</dbReference>
<dbReference type="Proteomes" id="UP000030742">
    <property type="component" value="Unassembled WGS sequence"/>
</dbReference>
<feature type="compositionally biased region" description="Polar residues" evidence="1">
    <location>
        <begin position="116"/>
        <end position="136"/>
    </location>
</feature>
<evidence type="ECO:0000256" key="1">
    <source>
        <dbReference type="SAM" id="MobiDB-lite"/>
    </source>
</evidence>
<name>U4UU87_DENPD</name>
<reference evidence="3 4" key="1">
    <citation type="journal article" date="2013" name="Genome Biol.">
        <title>Draft genome of the mountain pine beetle, Dendroctonus ponderosae Hopkins, a major forest pest.</title>
        <authorList>
            <person name="Keeling C.I."/>
            <person name="Yuen M.M."/>
            <person name="Liao N.Y."/>
            <person name="Docking T.R."/>
            <person name="Chan S.K."/>
            <person name="Taylor G.A."/>
            <person name="Palmquist D.L."/>
            <person name="Jackman S.D."/>
            <person name="Nguyen A."/>
            <person name="Li M."/>
            <person name="Henderson H."/>
            <person name="Janes J.K."/>
            <person name="Zhao Y."/>
            <person name="Pandoh P."/>
            <person name="Moore R."/>
            <person name="Sperling F.A."/>
            <person name="Huber D.P."/>
            <person name="Birol I."/>
            <person name="Jones S.J."/>
            <person name="Bohlmann J."/>
        </authorList>
    </citation>
    <scope>NUCLEOTIDE SEQUENCE</scope>
</reference>
<protein>
    <submittedName>
        <fullName evidence="3">Uncharacterized protein</fullName>
    </submittedName>
</protein>
<organism evidence="3 4">
    <name type="scientific">Dendroctonus ponderosae</name>
    <name type="common">Mountain pine beetle</name>
    <dbReference type="NCBI Taxonomy" id="77166"/>
    <lineage>
        <taxon>Eukaryota</taxon>
        <taxon>Metazoa</taxon>
        <taxon>Ecdysozoa</taxon>
        <taxon>Arthropoda</taxon>
        <taxon>Hexapoda</taxon>
        <taxon>Insecta</taxon>
        <taxon>Pterygota</taxon>
        <taxon>Neoptera</taxon>
        <taxon>Endopterygota</taxon>
        <taxon>Coleoptera</taxon>
        <taxon>Polyphaga</taxon>
        <taxon>Cucujiformia</taxon>
        <taxon>Curculionidae</taxon>
        <taxon>Scolytinae</taxon>
        <taxon>Dendroctonus</taxon>
    </lineage>
</organism>
<evidence type="ECO:0000256" key="2">
    <source>
        <dbReference type="SAM" id="SignalP"/>
    </source>
</evidence>